<protein>
    <recommendedName>
        <fullName evidence="3">DUF1707 domain-containing protein</fullName>
    </recommendedName>
</protein>
<evidence type="ECO:0000256" key="2">
    <source>
        <dbReference type="SAM" id="Phobius"/>
    </source>
</evidence>
<dbReference type="Pfam" id="PF08044">
    <property type="entry name" value="DUF1707"/>
    <property type="match status" value="1"/>
</dbReference>
<accession>A0A1Q2CV08</accession>
<name>A0A1Q2CV08_9ACTN</name>
<gene>
    <name evidence="4" type="ORF">BW733_02930</name>
</gene>
<keyword evidence="2" id="KW-0812">Transmembrane</keyword>
<dbReference type="AlphaFoldDB" id="A0A1Q2CV08"/>
<keyword evidence="2" id="KW-0472">Membrane</keyword>
<evidence type="ECO:0000313" key="4">
    <source>
        <dbReference type="EMBL" id="AQP49944.1"/>
    </source>
</evidence>
<evidence type="ECO:0000313" key="5">
    <source>
        <dbReference type="Proteomes" id="UP000188235"/>
    </source>
</evidence>
<organism evidence="4 5">
    <name type="scientific">Tessaracoccus flavescens</name>
    <dbReference type="NCBI Taxonomy" id="399497"/>
    <lineage>
        <taxon>Bacteria</taxon>
        <taxon>Bacillati</taxon>
        <taxon>Actinomycetota</taxon>
        <taxon>Actinomycetes</taxon>
        <taxon>Propionibacteriales</taxon>
        <taxon>Propionibacteriaceae</taxon>
        <taxon>Tessaracoccus</taxon>
    </lineage>
</organism>
<dbReference type="KEGG" id="tfa:BW733_02930"/>
<keyword evidence="5" id="KW-1185">Reference proteome</keyword>
<dbReference type="OrthoDB" id="3748531at2"/>
<dbReference type="STRING" id="399497.BW733_02930"/>
<dbReference type="InterPro" id="IPR012551">
    <property type="entry name" value="DUF1707_SHOCT-like"/>
</dbReference>
<evidence type="ECO:0000259" key="3">
    <source>
        <dbReference type="Pfam" id="PF08044"/>
    </source>
</evidence>
<reference evidence="4 5" key="1">
    <citation type="journal article" date="2008" name="Int. J. Syst. Evol. Microbiol.">
        <title>Tessaracoccus flavescens sp. nov., isolated from marine sediment.</title>
        <authorList>
            <person name="Lee D.W."/>
            <person name="Lee S.D."/>
        </authorList>
    </citation>
    <scope>NUCLEOTIDE SEQUENCE [LARGE SCALE GENOMIC DNA]</scope>
    <source>
        <strain evidence="4 5">SST-39T</strain>
    </source>
</reference>
<proteinExistence type="predicted"/>
<evidence type="ECO:0000256" key="1">
    <source>
        <dbReference type="SAM" id="MobiDB-lite"/>
    </source>
</evidence>
<feature type="region of interest" description="Disordered" evidence="1">
    <location>
        <begin position="1"/>
        <end position="25"/>
    </location>
</feature>
<dbReference type="EMBL" id="CP019607">
    <property type="protein sequence ID" value="AQP49944.1"/>
    <property type="molecule type" value="Genomic_DNA"/>
</dbReference>
<feature type="transmembrane region" description="Helical" evidence="2">
    <location>
        <begin position="102"/>
        <end position="123"/>
    </location>
</feature>
<feature type="domain" description="DUF1707" evidence="3">
    <location>
        <begin position="21"/>
        <end position="71"/>
    </location>
</feature>
<dbReference type="Proteomes" id="UP000188235">
    <property type="component" value="Chromosome"/>
</dbReference>
<keyword evidence="2" id="KW-1133">Transmembrane helix</keyword>
<sequence>MMGGMALPPSSKYLQRSADTVDDAERESLTQRLNAAFADGRITHDQYAEAMDVVYAARSLGDLVPVIEQLPAAADNTPAIVQQGNLPAGEVTQSRNLAPMGLAVAGVGVVLIAIIAILVAVLIF</sequence>